<dbReference type="SUPFAM" id="SSF54593">
    <property type="entry name" value="Glyoxalase/Bleomycin resistance protein/Dihydroxybiphenyl dioxygenase"/>
    <property type="match status" value="2"/>
</dbReference>
<evidence type="ECO:0000313" key="3">
    <source>
        <dbReference type="Proteomes" id="UP000199647"/>
    </source>
</evidence>
<sequence>MQTATSNVSLPDTVPVDDLGSPVLAAAPHRIGGVTIAVHDLPRVSAFYQEVVGLTLRDESANTVVLGSPSAGLLRLQGEPAARAHDRRDAGLFHTAFLLPSRGHLGAWLSHAAARRFPLLGASDHSVSEAVYLSDPEGNGVEIYADRPRSTWKVTDGAIEMTTGPLDFADLMEAGQEVDWSGWPAGAIVGHMHLQTGNLPSAEAFYSGLLGFDVTCRYPGAVFYGSGGYHHQIATNIWNSRAAAPLDGTSTGLRSYELIARDAETIEVARDRLSASAVPFSEVGNGISLRDPAGIGIVLKTG</sequence>
<dbReference type="GO" id="GO:0051213">
    <property type="term" value="F:dioxygenase activity"/>
    <property type="evidence" value="ECO:0007669"/>
    <property type="project" value="UniProtKB-KW"/>
</dbReference>
<gene>
    <name evidence="2" type="ORF">SAMN05216548_10235</name>
</gene>
<dbReference type="OrthoDB" id="9792626at2"/>
<dbReference type="InterPro" id="IPR004360">
    <property type="entry name" value="Glyas_Fos-R_dOase_dom"/>
</dbReference>
<dbReference type="Pfam" id="PF00903">
    <property type="entry name" value="Glyoxalase"/>
    <property type="match status" value="2"/>
</dbReference>
<dbReference type="AlphaFoldDB" id="A0A1H9C203"/>
<dbReference type="Gene3D" id="3.10.180.10">
    <property type="entry name" value="2,3-Dihydroxybiphenyl 1,2-Dioxygenase, domain 1"/>
    <property type="match status" value="2"/>
</dbReference>
<keyword evidence="2" id="KW-0223">Dioxygenase</keyword>
<dbReference type="PANTHER" id="PTHR43279">
    <property type="entry name" value="CATECHOL-2,3-DIOXYGENASE"/>
    <property type="match status" value="1"/>
</dbReference>
<dbReference type="PROSITE" id="PS51819">
    <property type="entry name" value="VOC"/>
    <property type="match status" value="2"/>
</dbReference>
<dbReference type="PANTHER" id="PTHR43279:SF1">
    <property type="entry name" value="CATECHOL-2,3-DIOXYGENASE"/>
    <property type="match status" value="1"/>
</dbReference>
<keyword evidence="3" id="KW-1185">Reference proteome</keyword>
<accession>A0A1H9C203</accession>
<protein>
    <submittedName>
        <fullName evidence="2">Catechol 2,3-dioxygenase</fullName>
    </submittedName>
</protein>
<feature type="domain" description="VOC" evidence="1">
    <location>
        <begin position="188"/>
        <end position="302"/>
    </location>
</feature>
<evidence type="ECO:0000313" key="2">
    <source>
        <dbReference type="EMBL" id="SEP95305.1"/>
    </source>
</evidence>
<dbReference type="EMBL" id="FOFG01000002">
    <property type="protein sequence ID" value="SEP95305.1"/>
    <property type="molecule type" value="Genomic_DNA"/>
</dbReference>
<keyword evidence="2" id="KW-0560">Oxidoreductase</keyword>
<dbReference type="RefSeq" id="WP_092495224.1">
    <property type="nucleotide sequence ID" value="NZ_FOFG01000002.1"/>
</dbReference>
<proteinExistence type="predicted"/>
<dbReference type="STRING" id="1855383.SAMN05216548_10235"/>
<dbReference type="InterPro" id="IPR037523">
    <property type="entry name" value="VOC_core"/>
</dbReference>
<name>A0A1H9C203_9HYPH</name>
<organism evidence="2 3">
    <name type="scientific">Faunimonas pinastri</name>
    <dbReference type="NCBI Taxonomy" id="1855383"/>
    <lineage>
        <taxon>Bacteria</taxon>
        <taxon>Pseudomonadati</taxon>
        <taxon>Pseudomonadota</taxon>
        <taxon>Alphaproteobacteria</taxon>
        <taxon>Hyphomicrobiales</taxon>
        <taxon>Afifellaceae</taxon>
        <taxon>Faunimonas</taxon>
    </lineage>
</organism>
<reference evidence="2 3" key="1">
    <citation type="submission" date="2016-10" db="EMBL/GenBank/DDBJ databases">
        <authorList>
            <person name="de Groot N.N."/>
        </authorList>
    </citation>
    <scope>NUCLEOTIDE SEQUENCE [LARGE SCALE GENOMIC DNA]</scope>
    <source>
        <strain evidence="2 3">A52C2</strain>
    </source>
</reference>
<dbReference type="Proteomes" id="UP000199647">
    <property type="component" value="Unassembled WGS sequence"/>
</dbReference>
<evidence type="ECO:0000259" key="1">
    <source>
        <dbReference type="PROSITE" id="PS51819"/>
    </source>
</evidence>
<feature type="domain" description="VOC" evidence="1">
    <location>
        <begin position="30"/>
        <end position="146"/>
    </location>
</feature>
<dbReference type="InterPro" id="IPR029068">
    <property type="entry name" value="Glyas_Bleomycin-R_OHBP_Dase"/>
</dbReference>